<evidence type="ECO:0000313" key="1">
    <source>
        <dbReference type="EMBL" id="KAK8055452.1"/>
    </source>
</evidence>
<proteinExistence type="predicted"/>
<reference evidence="1 2" key="1">
    <citation type="submission" date="2023-01" db="EMBL/GenBank/DDBJ databases">
        <title>Analysis of 21 Apiospora genomes using comparative genomics revels a genus with tremendous synthesis potential of carbohydrate active enzymes and secondary metabolites.</title>
        <authorList>
            <person name="Sorensen T."/>
        </authorList>
    </citation>
    <scope>NUCLEOTIDE SEQUENCE [LARGE SCALE GENOMIC DNA]</scope>
    <source>
        <strain evidence="1 2">CBS 33761</strain>
    </source>
</reference>
<gene>
    <name evidence="1" type="ORF">PG993_000679</name>
</gene>
<name>A0ABR1U987_9PEZI</name>
<comment type="caution">
    <text evidence="1">The sequence shown here is derived from an EMBL/GenBank/DDBJ whole genome shotgun (WGS) entry which is preliminary data.</text>
</comment>
<organism evidence="1 2">
    <name type="scientific">Apiospora rasikravindrae</name>
    <dbReference type="NCBI Taxonomy" id="990691"/>
    <lineage>
        <taxon>Eukaryota</taxon>
        <taxon>Fungi</taxon>
        <taxon>Dikarya</taxon>
        <taxon>Ascomycota</taxon>
        <taxon>Pezizomycotina</taxon>
        <taxon>Sordariomycetes</taxon>
        <taxon>Xylariomycetidae</taxon>
        <taxon>Amphisphaeriales</taxon>
        <taxon>Apiosporaceae</taxon>
        <taxon>Apiospora</taxon>
    </lineage>
</organism>
<dbReference type="Proteomes" id="UP001444661">
    <property type="component" value="Unassembled WGS sequence"/>
</dbReference>
<dbReference type="EMBL" id="JAQQWK010000001">
    <property type="protein sequence ID" value="KAK8055452.1"/>
    <property type="molecule type" value="Genomic_DNA"/>
</dbReference>
<evidence type="ECO:0000313" key="2">
    <source>
        <dbReference type="Proteomes" id="UP001444661"/>
    </source>
</evidence>
<sequence>MGLKGMQFAPGHLNGKNLPTGAVVLGRVDCALAESFESAKSLSHPIDFFYLPQKGKPEDIASLLRYLVYRSPLQSLPPTDDWQERQPIFWPTGVIRAISGDNLWKAVDVYREFFIRENGGPITALPFLQFVSEILWRCCYIIESFRAMAPGRGLGMSLLSQPLEGLIEFARKGRCYWPWLGPDIALDVFIFENEILGENEPFKAGTSILVRMYGMGIRDLRFLQRNRNEREREEQLDTLHRCHILRAWLGTVDSADLTEQLEFCYYSMAASMKGGNNKNNKQKHYAPGMETHQQRTKARQREFKILKIMVDRAWNEIEIWNGRRPIPFLLRRRREANGQTREGDWHLLANEQRRILLGGQTPYHSQHYEHTVLSKQWGPWALDSGSDFFVGLNTDLYFGLPIRAADPTTLQRLEEFIDTPPGLVYHAPKNLEEFIEIHDYSVLERRATPSAGP</sequence>
<keyword evidence="2" id="KW-1185">Reference proteome</keyword>
<accession>A0ABR1U987</accession>
<protein>
    <submittedName>
        <fullName evidence="1">Uncharacterized protein</fullName>
    </submittedName>
</protein>